<dbReference type="InterPro" id="IPR013529">
    <property type="entry name" value="Glyco_hydro_42_N"/>
</dbReference>
<keyword evidence="6 11" id="KW-0862">Zinc</keyword>
<dbReference type="RefSeq" id="WP_173199271.1">
    <property type="nucleotide sequence ID" value="NZ_JABFCX010000003.1"/>
</dbReference>
<comment type="similarity">
    <text evidence="2 8">Belongs to the glycosyl hydrolase 42 family.</text>
</comment>
<dbReference type="PIRSF" id="PIRSF001084">
    <property type="entry name" value="B-galactosidase"/>
    <property type="match status" value="1"/>
</dbReference>
<dbReference type="Pfam" id="PF02449">
    <property type="entry name" value="Glyco_hydro_42"/>
    <property type="match status" value="1"/>
</dbReference>
<dbReference type="InterPro" id="IPR003476">
    <property type="entry name" value="Glyco_hydro_42"/>
</dbReference>
<evidence type="ECO:0000256" key="6">
    <source>
        <dbReference type="ARBA" id="ARBA00022833"/>
    </source>
</evidence>
<feature type="active site" description="Proton donor" evidence="9">
    <location>
        <position position="142"/>
    </location>
</feature>
<accession>A0A7Y3W5H6</accession>
<dbReference type="EMBL" id="JABFCX010000003">
    <property type="protein sequence ID" value="NNU16629.1"/>
    <property type="molecule type" value="Genomic_DNA"/>
</dbReference>
<dbReference type="SUPFAM" id="SSF51445">
    <property type="entry name" value="(Trans)glycosidases"/>
    <property type="match status" value="1"/>
</dbReference>
<evidence type="ECO:0000259" key="12">
    <source>
        <dbReference type="Pfam" id="PF02449"/>
    </source>
</evidence>
<dbReference type="Gene3D" id="3.40.50.880">
    <property type="match status" value="1"/>
</dbReference>
<dbReference type="InterPro" id="IPR017853">
    <property type="entry name" value="GH"/>
</dbReference>
<evidence type="ECO:0000256" key="1">
    <source>
        <dbReference type="ARBA" id="ARBA00001412"/>
    </source>
</evidence>
<name>A0A7Y3W5H6_9PROT</name>
<evidence type="ECO:0000256" key="4">
    <source>
        <dbReference type="ARBA" id="ARBA00022723"/>
    </source>
</evidence>
<keyword evidence="4 11" id="KW-0479">Metal-binding</keyword>
<feature type="active site" description="Nucleophile" evidence="9">
    <location>
        <position position="311"/>
    </location>
</feature>
<evidence type="ECO:0000256" key="11">
    <source>
        <dbReference type="PIRSR" id="PIRSR001084-3"/>
    </source>
</evidence>
<comment type="caution">
    <text evidence="14">The sequence shown here is derived from an EMBL/GenBank/DDBJ whole genome shotgun (WGS) entry which is preliminary data.</text>
</comment>
<dbReference type="SUPFAM" id="SSF51011">
    <property type="entry name" value="Glycosyl hydrolase domain"/>
    <property type="match status" value="1"/>
</dbReference>
<evidence type="ECO:0000313" key="14">
    <source>
        <dbReference type="EMBL" id="NNU16629.1"/>
    </source>
</evidence>
<dbReference type="GO" id="GO:0005975">
    <property type="term" value="P:carbohydrate metabolic process"/>
    <property type="evidence" value="ECO:0007669"/>
    <property type="project" value="InterPro"/>
</dbReference>
<dbReference type="GO" id="GO:0046872">
    <property type="term" value="F:metal ion binding"/>
    <property type="evidence" value="ECO:0007669"/>
    <property type="project" value="UniProtKB-KW"/>
</dbReference>
<feature type="binding site" evidence="10">
    <location>
        <position position="141"/>
    </location>
    <ligand>
        <name>substrate</name>
    </ligand>
</feature>
<evidence type="ECO:0000256" key="5">
    <source>
        <dbReference type="ARBA" id="ARBA00022801"/>
    </source>
</evidence>
<feature type="binding site" evidence="11">
    <location>
        <position position="107"/>
    </location>
    <ligand>
        <name>Zn(2+)</name>
        <dbReference type="ChEBI" id="CHEBI:29105"/>
    </ligand>
</feature>
<organism evidence="14 15">
    <name type="scientific">Parvularcula mediterranea</name>
    <dbReference type="NCBI Taxonomy" id="2732508"/>
    <lineage>
        <taxon>Bacteria</taxon>
        <taxon>Pseudomonadati</taxon>
        <taxon>Pseudomonadota</taxon>
        <taxon>Alphaproteobacteria</taxon>
        <taxon>Parvularculales</taxon>
        <taxon>Parvularculaceae</taxon>
        <taxon>Parvularcula</taxon>
    </lineage>
</organism>
<dbReference type="InterPro" id="IPR013780">
    <property type="entry name" value="Glyco_hydro_b"/>
</dbReference>
<dbReference type="AlphaFoldDB" id="A0A7Y3W5H6"/>
<dbReference type="EC" id="3.2.1.23" evidence="3 8"/>
<comment type="catalytic activity">
    <reaction evidence="1 8">
        <text>Hydrolysis of terminal non-reducing beta-D-galactose residues in beta-D-galactosides.</text>
        <dbReference type="EC" id="3.2.1.23"/>
    </reaction>
</comment>
<proteinExistence type="inferred from homology"/>
<evidence type="ECO:0000256" key="2">
    <source>
        <dbReference type="ARBA" id="ARBA00005940"/>
    </source>
</evidence>
<feature type="binding site" evidence="10">
    <location>
        <position position="319"/>
    </location>
    <ligand>
        <name>substrate</name>
    </ligand>
</feature>
<dbReference type="PANTHER" id="PTHR36447">
    <property type="entry name" value="BETA-GALACTOSIDASE GANA"/>
    <property type="match status" value="1"/>
</dbReference>
<gene>
    <name evidence="14" type="ORF">HK107_09880</name>
</gene>
<evidence type="ECO:0000256" key="7">
    <source>
        <dbReference type="ARBA" id="ARBA00023295"/>
    </source>
</evidence>
<keyword evidence="5 8" id="KW-0378">Hydrolase</keyword>
<dbReference type="Proteomes" id="UP000536835">
    <property type="component" value="Unassembled WGS sequence"/>
</dbReference>
<evidence type="ECO:0000313" key="15">
    <source>
        <dbReference type="Proteomes" id="UP000536835"/>
    </source>
</evidence>
<feature type="domain" description="Glycoside hydrolase family 42 N-terminal" evidence="12">
    <location>
        <begin position="6"/>
        <end position="387"/>
    </location>
</feature>
<dbReference type="GO" id="GO:0009341">
    <property type="term" value="C:beta-galactosidase complex"/>
    <property type="evidence" value="ECO:0007669"/>
    <property type="project" value="InterPro"/>
</dbReference>
<dbReference type="GO" id="GO:0004565">
    <property type="term" value="F:beta-galactosidase activity"/>
    <property type="evidence" value="ECO:0007669"/>
    <property type="project" value="UniProtKB-EC"/>
</dbReference>
<dbReference type="Gene3D" id="3.20.20.80">
    <property type="entry name" value="Glycosidases"/>
    <property type="match status" value="1"/>
</dbReference>
<evidence type="ECO:0000256" key="10">
    <source>
        <dbReference type="PIRSR" id="PIRSR001084-2"/>
    </source>
</evidence>
<dbReference type="CDD" id="cd03143">
    <property type="entry name" value="A4_beta-galactosidase_middle_domain"/>
    <property type="match status" value="1"/>
</dbReference>
<feature type="binding site" evidence="10">
    <location>
        <position position="103"/>
    </location>
    <ligand>
        <name>substrate</name>
    </ligand>
</feature>
<dbReference type="PANTHER" id="PTHR36447:SF2">
    <property type="entry name" value="BETA-GALACTOSIDASE YESZ"/>
    <property type="match status" value="1"/>
</dbReference>
<dbReference type="Gene3D" id="2.60.40.1180">
    <property type="entry name" value="Golgi alpha-mannosidase II"/>
    <property type="match status" value="1"/>
</dbReference>
<dbReference type="SUPFAM" id="SSF52317">
    <property type="entry name" value="Class I glutamine amidotransferase-like"/>
    <property type="match status" value="1"/>
</dbReference>
<dbReference type="InterPro" id="IPR029062">
    <property type="entry name" value="Class_I_gatase-like"/>
</dbReference>
<keyword evidence="15" id="KW-1185">Reference proteome</keyword>
<keyword evidence="7 8" id="KW-0326">Glycosidase</keyword>
<evidence type="ECO:0000256" key="8">
    <source>
        <dbReference type="PIRNR" id="PIRNR001084"/>
    </source>
</evidence>
<evidence type="ECO:0000256" key="3">
    <source>
        <dbReference type="ARBA" id="ARBA00012756"/>
    </source>
</evidence>
<dbReference type="InterPro" id="IPR013738">
    <property type="entry name" value="Beta_galactosidase_Trimer"/>
</dbReference>
<reference evidence="14 15" key="1">
    <citation type="submission" date="2020-05" db="EMBL/GenBank/DDBJ databases">
        <title>Parvularcula mediterraneae sp. nov., isolated from polypropylene straw from shallow seawater of the seashore of Laganas in Zakynthos island, Greece.</title>
        <authorList>
            <person name="Szabo I."/>
            <person name="Al-Omari J."/>
            <person name="Rado J."/>
            <person name="Szerdahelyi G.S."/>
        </authorList>
    </citation>
    <scope>NUCLEOTIDE SEQUENCE [LARGE SCALE GENOMIC DNA]</scope>
    <source>
        <strain evidence="14 15">ZS-1/3</strain>
    </source>
</reference>
<evidence type="ECO:0000259" key="13">
    <source>
        <dbReference type="Pfam" id="PF08532"/>
    </source>
</evidence>
<feature type="domain" description="Beta-galactosidase trimerisation" evidence="13">
    <location>
        <begin position="397"/>
        <end position="582"/>
    </location>
</feature>
<sequence>MTLGVCYYPEHWAPEMGPEDAKRMARLGLSFARIGEFAWAPMEPEPGRYEFGWLDQAIENLHAEGLEVMLGTPTATPPKWLIDRHDDILAWDEEGRARGFGSRRHYCFSSETYREHSRRITEVMAKRYGGHPAVTMWQTDNEFGCHETVRSYSPMARDAFRGWLSAKYGDVAALNEAWGNVFWSMLYRSFDEVELPNLTATEANPSHWLDFYRFSSDQVMSFHREQVAIIRQYAPDAMITHNAMGYFTHYDHHDLGAEVDVLTWDSYPLGFLAQGPEDQSRTLRYLRQGDPDMAGFHHDLYRGCAPFAVIEQQPGPVNWAPDNPSPLPGMVRLWELECLAHGGRFSSVFRWRQAPFAQEQNHAGMLRPDSEPAAAFHETDEVAKELSLLSDDLASSKVALLFDYDSVWMSDIQPQGTGYDGLYVAKDWYAAARKLGADVDIVPQGTDLSGYAVVLVPSLLHLTAETAEALKTTEARVVIGPRCGSKDENGNIPDGLAPGPLRELIPLTVARSETVPEGAGGAVAGRGGWKAWRDECETALDPLWTDEAGRPVLYREGRTSMFAALPERELLTDYLAEVFAEAGMDAERLPAGLRLRRGCGLRFAFNYAPEAVRLPDALCSDDAFVIGGRELPPAGVSAWRET</sequence>
<dbReference type="Pfam" id="PF08532">
    <property type="entry name" value="Glyco_hydro_42M"/>
    <property type="match status" value="1"/>
</dbReference>
<protein>
    <recommendedName>
        <fullName evidence="3 8">Beta-galactosidase</fullName>
        <shortName evidence="8">Beta-gal</shortName>
        <ecNumber evidence="3 8">3.2.1.23</ecNumber>
    </recommendedName>
</protein>
<evidence type="ECO:0000256" key="9">
    <source>
        <dbReference type="PIRSR" id="PIRSR001084-1"/>
    </source>
</evidence>